<dbReference type="Pfam" id="PF13499">
    <property type="entry name" value="EF-hand_7"/>
    <property type="match status" value="2"/>
</dbReference>
<evidence type="ECO:0000256" key="9">
    <source>
        <dbReference type="ARBA" id="ARBA00022989"/>
    </source>
</evidence>
<dbReference type="GO" id="GO:0005509">
    <property type="term" value="F:calcium ion binding"/>
    <property type="evidence" value="ECO:0007669"/>
    <property type="project" value="InterPro"/>
</dbReference>
<feature type="domain" description="EF-hand" evidence="14">
    <location>
        <begin position="92"/>
        <end position="127"/>
    </location>
</feature>
<dbReference type="InterPro" id="IPR023395">
    <property type="entry name" value="MCP_dom_sf"/>
</dbReference>
<dbReference type="Gene3D" id="1.10.238.10">
    <property type="entry name" value="EF-hand"/>
    <property type="match status" value="2"/>
</dbReference>
<dbReference type="InterPro" id="IPR018108">
    <property type="entry name" value="MCP_transmembrane"/>
</dbReference>
<dbReference type="PROSITE" id="PS50222">
    <property type="entry name" value="EF_HAND_2"/>
    <property type="match status" value="3"/>
</dbReference>
<keyword evidence="10" id="KW-0496">Mitochondrion</keyword>
<keyword evidence="8" id="KW-0106">Calcium</keyword>
<dbReference type="CDD" id="cd00051">
    <property type="entry name" value="EFh"/>
    <property type="match status" value="2"/>
</dbReference>
<evidence type="ECO:0000256" key="2">
    <source>
        <dbReference type="ARBA" id="ARBA00006375"/>
    </source>
</evidence>
<keyword evidence="11" id="KW-0472">Membrane</keyword>
<evidence type="ECO:0000256" key="1">
    <source>
        <dbReference type="ARBA" id="ARBA00004448"/>
    </source>
</evidence>
<keyword evidence="7" id="KW-0999">Mitochondrion inner membrane</keyword>
<keyword evidence="6" id="KW-0677">Repeat</keyword>
<dbReference type="InterPro" id="IPR011992">
    <property type="entry name" value="EF-hand-dom_pair"/>
</dbReference>
<proteinExistence type="inferred from homology"/>
<evidence type="ECO:0000256" key="8">
    <source>
        <dbReference type="ARBA" id="ARBA00022837"/>
    </source>
</evidence>
<dbReference type="GO" id="GO:0055085">
    <property type="term" value="P:transmembrane transport"/>
    <property type="evidence" value="ECO:0007669"/>
    <property type="project" value="InterPro"/>
</dbReference>
<evidence type="ECO:0000256" key="11">
    <source>
        <dbReference type="ARBA" id="ARBA00023136"/>
    </source>
</evidence>
<dbReference type="PRINTS" id="PR00928">
    <property type="entry name" value="GRAVESDC"/>
</dbReference>
<dbReference type="FunFam" id="1.50.40.10:FF:000003">
    <property type="entry name" value="Putative calcium-binding mitochondrial carrier protein scamc-2"/>
    <property type="match status" value="1"/>
</dbReference>
<sequence>MAESTSENSQDTENDKEDLYKGYEHDYDRTERLFKDLDRNNDGKIDADELASGLKRLRVRHSKGQLKKIMSLGDQSKDGYLSFDEFLKYMSDHERKLWLVFKSIDIDDNGLISITELKKAFKKMNLDVTDSEVHYLLKCMDTDGSLKIDWNEWREYHLLNPSGHSMHDIMQFWRHSSYIDIGEDFTIPDEFTVEEKVTGMWWRQLVAGACAGVVSRTFTAPLDRLKVLLQVKATGRNNLGVFSGMRKLVGEGGVRSLWRGNGANVIKIAPESAVKFFAYEKAKKLFMTHDGQIEPWQRLIAGSLAGIASQSSIYPMEVLKTRLALARTGQYNGLLHATKVILKKEGIRSFYRGLVPSLIGIIPYAGIDLAVYETVKQRWLNYHKNESADPGVLVLLACGTISSTCGQLASYPLALIRTKLQAQTGVGRHETVRVLVSNIWQADGLRGLYRGIIPNFMKVIPAVSISYVVYEKLRTSLGVAPKH</sequence>
<evidence type="ECO:0000256" key="6">
    <source>
        <dbReference type="ARBA" id="ARBA00022737"/>
    </source>
</evidence>
<dbReference type="Proteomes" id="UP001152795">
    <property type="component" value="Unassembled WGS sequence"/>
</dbReference>
<keyword evidence="9" id="KW-1133">Transmembrane helix</keyword>
<protein>
    <submittedName>
        <fullName evidence="15">Calcium-binding mitochondrial carrier S -1</fullName>
    </submittedName>
</protein>
<keyword evidence="4 12" id="KW-0812">Transmembrane</keyword>
<dbReference type="SMART" id="SM00054">
    <property type="entry name" value="EFh"/>
    <property type="match status" value="3"/>
</dbReference>
<feature type="domain" description="EF-hand" evidence="14">
    <location>
        <begin position="25"/>
        <end position="60"/>
    </location>
</feature>
<dbReference type="AlphaFoldDB" id="A0A6S7I2T4"/>
<organism evidence="15 16">
    <name type="scientific">Paramuricea clavata</name>
    <name type="common">Red gorgonian</name>
    <name type="synonym">Violescent sea-whip</name>
    <dbReference type="NCBI Taxonomy" id="317549"/>
    <lineage>
        <taxon>Eukaryota</taxon>
        <taxon>Metazoa</taxon>
        <taxon>Cnidaria</taxon>
        <taxon>Anthozoa</taxon>
        <taxon>Octocorallia</taxon>
        <taxon>Malacalcyonacea</taxon>
        <taxon>Plexauridae</taxon>
        <taxon>Paramuricea</taxon>
    </lineage>
</organism>
<keyword evidence="16" id="KW-1185">Reference proteome</keyword>
<dbReference type="PROSITE" id="PS50920">
    <property type="entry name" value="SOLCAR"/>
    <property type="match status" value="3"/>
</dbReference>
<reference evidence="15" key="1">
    <citation type="submission" date="2020-04" db="EMBL/GenBank/DDBJ databases">
        <authorList>
            <person name="Alioto T."/>
            <person name="Alioto T."/>
            <person name="Gomez Garrido J."/>
        </authorList>
    </citation>
    <scope>NUCLEOTIDE SEQUENCE</scope>
    <source>
        <strain evidence="15">A484AB</strain>
    </source>
</reference>
<dbReference type="InterPro" id="IPR018247">
    <property type="entry name" value="EF_Hand_1_Ca_BS"/>
</dbReference>
<dbReference type="InterPro" id="IPR002048">
    <property type="entry name" value="EF_hand_dom"/>
</dbReference>
<dbReference type="SUPFAM" id="SSF103506">
    <property type="entry name" value="Mitochondrial carrier"/>
    <property type="match status" value="1"/>
</dbReference>
<evidence type="ECO:0000313" key="16">
    <source>
        <dbReference type="Proteomes" id="UP001152795"/>
    </source>
</evidence>
<dbReference type="PANTHER" id="PTHR24089">
    <property type="entry name" value="SOLUTE CARRIER FAMILY 25"/>
    <property type="match status" value="1"/>
</dbReference>
<evidence type="ECO:0000256" key="12">
    <source>
        <dbReference type="RuleBase" id="RU000488"/>
    </source>
</evidence>
<keyword evidence="3 12" id="KW-0813">Transport</keyword>
<evidence type="ECO:0000256" key="4">
    <source>
        <dbReference type="ARBA" id="ARBA00022692"/>
    </source>
</evidence>
<dbReference type="GO" id="GO:0005743">
    <property type="term" value="C:mitochondrial inner membrane"/>
    <property type="evidence" value="ECO:0007669"/>
    <property type="project" value="UniProtKB-SubCell"/>
</dbReference>
<comment type="caution">
    <text evidence="15">The sequence shown here is derived from an EMBL/GenBank/DDBJ whole genome shotgun (WGS) entry which is preliminary data.</text>
</comment>
<evidence type="ECO:0000256" key="10">
    <source>
        <dbReference type="ARBA" id="ARBA00023128"/>
    </source>
</evidence>
<evidence type="ECO:0000256" key="7">
    <source>
        <dbReference type="ARBA" id="ARBA00022792"/>
    </source>
</evidence>
<dbReference type="FunFam" id="1.10.238.10:FF:000028">
    <property type="entry name" value="Putative calcium-binding mitochondrial carrier protein scamc-2"/>
    <property type="match status" value="1"/>
</dbReference>
<evidence type="ECO:0000313" key="15">
    <source>
        <dbReference type="EMBL" id="CAB4011209.1"/>
    </source>
</evidence>
<keyword evidence="5" id="KW-0479">Metal-binding</keyword>
<gene>
    <name evidence="15" type="ORF">PACLA_8A059982</name>
</gene>
<dbReference type="EMBL" id="CACRXK020007069">
    <property type="protein sequence ID" value="CAB4011209.1"/>
    <property type="molecule type" value="Genomic_DNA"/>
</dbReference>
<evidence type="ECO:0000259" key="14">
    <source>
        <dbReference type="PROSITE" id="PS50222"/>
    </source>
</evidence>
<feature type="region of interest" description="Disordered" evidence="13">
    <location>
        <begin position="1"/>
        <end position="24"/>
    </location>
</feature>
<dbReference type="Pfam" id="PF00153">
    <property type="entry name" value="Mito_carr"/>
    <property type="match status" value="3"/>
</dbReference>
<dbReference type="PROSITE" id="PS00018">
    <property type="entry name" value="EF_HAND_1"/>
    <property type="match status" value="2"/>
</dbReference>
<dbReference type="Gene3D" id="1.50.40.10">
    <property type="entry name" value="Mitochondrial carrier domain"/>
    <property type="match status" value="1"/>
</dbReference>
<dbReference type="PRINTS" id="PR00926">
    <property type="entry name" value="MITOCARRIER"/>
</dbReference>
<comment type="subcellular location">
    <subcellularLocation>
        <location evidence="1">Mitochondrion inner membrane</location>
        <topology evidence="1">Multi-pass membrane protein</topology>
    </subcellularLocation>
</comment>
<evidence type="ECO:0000256" key="3">
    <source>
        <dbReference type="ARBA" id="ARBA00022448"/>
    </source>
</evidence>
<evidence type="ECO:0000256" key="5">
    <source>
        <dbReference type="ARBA" id="ARBA00022723"/>
    </source>
</evidence>
<dbReference type="InterPro" id="IPR002167">
    <property type="entry name" value="GDC-like"/>
</dbReference>
<dbReference type="InterPro" id="IPR002067">
    <property type="entry name" value="MCP"/>
</dbReference>
<dbReference type="SUPFAM" id="SSF47473">
    <property type="entry name" value="EF-hand"/>
    <property type="match status" value="1"/>
</dbReference>
<feature type="domain" description="EF-hand" evidence="14">
    <location>
        <begin position="128"/>
        <end position="163"/>
    </location>
</feature>
<evidence type="ECO:0000256" key="13">
    <source>
        <dbReference type="SAM" id="MobiDB-lite"/>
    </source>
</evidence>
<comment type="similarity">
    <text evidence="2 12">Belongs to the mitochondrial carrier (TC 2.A.29) family.</text>
</comment>
<name>A0A6S7I2T4_PARCT</name>
<dbReference type="OrthoDB" id="270584at2759"/>
<accession>A0A6S7I2T4</accession>